<proteinExistence type="predicted"/>
<keyword evidence="5" id="KW-1185">Reference proteome</keyword>
<dbReference type="PANTHER" id="PTHR37792">
    <property type="entry name" value="RIBONUCLEASE MRP PROTEIN SUBUNIT RMP1"/>
    <property type="match status" value="1"/>
</dbReference>
<keyword evidence="2" id="KW-0472">Membrane</keyword>
<name>A0ABN8VE34_SACEU</name>
<keyword evidence="2" id="KW-0812">Transmembrane</keyword>
<accession>A0ABN8VE34</accession>
<organism evidence="4 5">
    <name type="scientific">Saccharomyces eubayanus</name>
    <name type="common">Yeast</name>
    <dbReference type="NCBI Taxonomy" id="1080349"/>
    <lineage>
        <taxon>Eukaryota</taxon>
        <taxon>Fungi</taxon>
        <taxon>Dikarya</taxon>
        <taxon>Ascomycota</taxon>
        <taxon>Saccharomycotina</taxon>
        <taxon>Saccharomycetes</taxon>
        <taxon>Saccharomycetales</taxon>
        <taxon>Saccharomycetaceae</taxon>
        <taxon>Saccharomyces</taxon>
    </lineage>
</organism>
<feature type="transmembrane region" description="Helical" evidence="2">
    <location>
        <begin position="89"/>
        <end position="110"/>
    </location>
</feature>
<feature type="region of interest" description="Disordered" evidence="1">
    <location>
        <begin position="174"/>
        <end position="201"/>
    </location>
</feature>
<dbReference type="EMBL" id="OX291502">
    <property type="protein sequence ID" value="CAI1581021.1"/>
    <property type="molecule type" value="Genomic_DNA"/>
</dbReference>
<dbReference type="Pfam" id="PF20945">
    <property type="entry name" value="RMP1"/>
    <property type="match status" value="1"/>
</dbReference>
<evidence type="ECO:0000256" key="1">
    <source>
        <dbReference type="SAM" id="MobiDB-lite"/>
    </source>
</evidence>
<reference evidence="4" key="1">
    <citation type="submission" date="2022-08" db="EMBL/GenBank/DDBJ databases">
        <authorList>
            <person name="Byrne P K."/>
        </authorList>
    </citation>
    <scope>NUCLEOTIDE SEQUENCE</scope>
    <source>
        <strain evidence="4">UCD650</strain>
    </source>
</reference>
<dbReference type="InterPro" id="IPR047204">
    <property type="entry name" value="RMP1_RBD"/>
</dbReference>
<evidence type="ECO:0000313" key="5">
    <source>
        <dbReference type="Proteomes" id="UP001152964"/>
    </source>
</evidence>
<dbReference type="Proteomes" id="UP001152964">
    <property type="component" value="Chromosome 12"/>
</dbReference>
<keyword evidence="2" id="KW-1133">Transmembrane helix</keyword>
<evidence type="ECO:0000256" key="2">
    <source>
        <dbReference type="SAM" id="Phobius"/>
    </source>
</evidence>
<evidence type="ECO:0000259" key="3">
    <source>
        <dbReference type="Pfam" id="PF20945"/>
    </source>
</evidence>
<gene>
    <name evidence="4" type="primary">U6500L02050</name>
    <name evidence="4" type="ORF">SEUBUCD650_0L02050</name>
</gene>
<dbReference type="PANTHER" id="PTHR37792:SF1">
    <property type="entry name" value="RIBONUCLEASE MRP PROTEIN SUBUNIT RMP1"/>
    <property type="match status" value="1"/>
</dbReference>
<protein>
    <recommendedName>
        <fullName evidence="3">RNase MRP protein 1 RNA binding domain-containing protein</fullName>
    </recommendedName>
</protein>
<dbReference type="InterPro" id="IPR047205">
    <property type="entry name" value="RMP1"/>
</dbReference>
<feature type="domain" description="RNase MRP protein 1 RNA binding" evidence="3">
    <location>
        <begin position="18"/>
        <end position="111"/>
    </location>
</feature>
<dbReference type="CDD" id="cd22573">
    <property type="entry name" value="RMP1_RBD"/>
    <property type="match status" value="1"/>
</dbReference>
<evidence type="ECO:0000313" key="4">
    <source>
        <dbReference type="EMBL" id="CAI1581021.1"/>
    </source>
</evidence>
<feature type="compositionally biased region" description="Basic residues" evidence="1">
    <location>
        <begin position="183"/>
        <end position="193"/>
    </location>
</feature>
<sequence length="201" mass="23803">MYDMKAVIRALEQEYRLILLLNHRNKNQHRVASWYGSFNELKRNCGQIVELLGSTRLKTTCMRDDKWVKLHRLLQRALFRQLKRWYWDFNSIIALGQFVTLGCVLVALLANVRALYMKIWELSYDEFIRCECFIKKIIKGKKESVMDDGEELGEAINEDIRNVVREREHVEPIQVVEPETDKKKKKKKKKKNKSAIDGIFG</sequence>